<dbReference type="PANTHER" id="PTHR33938:SF15">
    <property type="entry name" value="FERULOYL ESTERASE B-RELATED"/>
    <property type="match status" value="1"/>
</dbReference>
<proteinExistence type="inferred from homology"/>
<dbReference type="EMBL" id="KZ613782">
    <property type="protein sequence ID" value="PMD63408.1"/>
    <property type="molecule type" value="Genomic_DNA"/>
</dbReference>
<keyword evidence="2" id="KW-0719">Serine esterase</keyword>
<evidence type="ECO:0000313" key="12">
    <source>
        <dbReference type="EMBL" id="PMD63408.1"/>
    </source>
</evidence>
<keyword evidence="5 11" id="KW-0732">Signal</keyword>
<dbReference type="InterPro" id="IPR011118">
    <property type="entry name" value="Tannase/feruloyl_esterase"/>
</dbReference>
<keyword evidence="7" id="KW-0106">Calcium</keyword>
<feature type="chain" id="PRO_5014438315" description="Carboxylic ester hydrolase" evidence="11">
    <location>
        <begin position="16"/>
        <end position="535"/>
    </location>
</feature>
<dbReference type="SUPFAM" id="SSF53474">
    <property type="entry name" value="alpha/beta-Hydrolases"/>
    <property type="match status" value="1"/>
</dbReference>
<evidence type="ECO:0000256" key="2">
    <source>
        <dbReference type="ARBA" id="ARBA00022487"/>
    </source>
</evidence>
<evidence type="ECO:0000256" key="6">
    <source>
        <dbReference type="ARBA" id="ARBA00022801"/>
    </source>
</evidence>
<evidence type="ECO:0000256" key="8">
    <source>
        <dbReference type="ARBA" id="ARBA00023157"/>
    </source>
</evidence>
<name>A0A2J6TK89_9HELO</name>
<evidence type="ECO:0000256" key="10">
    <source>
        <dbReference type="RuleBase" id="RU361238"/>
    </source>
</evidence>
<keyword evidence="3" id="KW-0624">Polysaccharide degradation</keyword>
<dbReference type="RefSeq" id="XP_024740312.1">
    <property type="nucleotide sequence ID" value="XM_024874250.1"/>
</dbReference>
<evidence type="ECO:0000256" key="1">
    <source>
        <dbReference type="ARBA" id="ARBA00006249"/>
    </source>
</evidence>
<dbReference type="EC" id="3.1.1.-" evidence="10"/>
<dbReference type="OrthoDB" id="3039123at2759"/>
<dbReference type="Gene3D" id="3.40.50.1820">
    <property type="entry name" value="alpha/beta hydrolase"/>
    <property type="match status" value="1"/>
</dbReference>
<keyword evidence="13" id="KW-1185">Reference proteome</keyword>
<reference evidence="12 13" key="1">
    <citation type="submission" date="2016-04" db="EMBL/GenBank/DDBJ databases">
        <title>A degradative enzymes factory behind the ericoid mycorrhizal symbiosis.</title>
        <authorList>
            <consortium name="DOE Joint Genome Institute"/>
            <person name="Martino E."/>
            <person name="Morin E."/>
            <person name="Grelet G."/>
            <person name="Kuo A."/>
            <person name="Kohler A."/>
            <person name="Daghino S."/>
            <person name="Barry K."/>
            <person name="Choi C."/>
            <person name="Cichocki N."/>
            <person name="Clum A."/>
            <person name="Copeland A."/>
            <person name="Hainaut M."/>
            <person name="Haridas S."/>
            <person name="Labutti K."/>
            <person name="Lindquist E."/>
            <person name="Lipzen A."/>
            <person name="Khouja H.-R."/>
            <person name="Murat C."/>
            <person name="Ohm R."/>
            <person name="Olson A."/>
            <person name="Spatafora J."/>
            <person name="Veneault-Fourrey C."/>
            <person name="Henrissat B."/>
            <person name="Grigoriev I."/>
            <person name="Martin F."/>
            <person name="Perotto S."/>
        </authorList>
    </citation>
    <scope>NUCLEOTIDE SEQUENCE [LARGE SCALE GENOMIC DNA]</scope>
    <source>
        <strain evidence="12 13">E</strain>
    </source>
</reference>
<dbReference type="Proteomes" id="UP000235371">
    <property type="component" value="Unassembled WGS sequence"/>
</dbReference>
<feature type="signal peptide" evidence="11">
    <location>
        <begin position="1"/>
        <end position="15"/>
    </location>
</feature>
<evidence type="ECO:0000256" key="4">
    <source>
        <dbReference type="ARBA" id="ARBA00022723"/>
    </source>
</evidence>
<dbReference type="GO" id="GO:0046872">
    <property type="term" value="F:metal ion binding"/>
    <property type="evidence" value="ECO:0007669"/>
    <property type="project" value="UniProtKB-KW"/>
</dbReference>
<keyword evidence="3" id="KW-0858">Xylan degradation</keyword>
<keyword evidence="8" id="KW-1015">Disulfide bond</keyword>
<comment type="catalytic activity">
    <reaction evidence="9">
        <text>feruloyl-polysaccharide + H2O = ferulate + polysaccharide.</text>
        <dbReference type="EC" id="3.1.1.73"/>
    </reaction>
</comment>
<dbReference type="InterPro" id="IPR029058">
    <property type="entry name" value="AB_hydrolase_fold"/>
</dbReference>
<keyword evidence="4" id="KW-0479">Metal-binding</keyword>
<dbReference type="GeneID" id="36582330"/>
<evidence type="ECO:0000313" key="13">
    <source>
        <dbReference type="Proteomes" id="UP000235371"/>
    </source>
</evidence>
<protein>
    <recommendedName>
        <fullName evidence="10">Carboxylic ester hydrolase</fullName>
        <ecNumber evidence="10">3.1.1.-</ecNumber>
    </recommendedName>
</protein>
<keyword evidence="3" id="KW-0119">Carbohydrate metabolism</keyword>
<comment type="similarity">
    <text evidence="1 10">Belongs to the tannase family.</text>
</comment>
<dbReference type="InParanoid" id="A0A2J6TK89"/>
<evidence type="ECO:0000256" key="5">
    <source>
        <dbReference type="ARBA" id="ARBA00022729"/>
    </source>
</evidence>
<dbReference type="AlphaFoldDB" id="A0A2J6TK89"/>
<dbReference type="PANTHER" id="PTHR33938">
    <property type="entry name" value="FERULOYL ESTERASE B-RELATED"/>
    <property type="match status" value="1"/>
</dbReference>
<gene>
    <name evidence="12" type="ORF">K444DRAFT_523025</name>
</gene>
<organism evidence="12 13">
    <name type="scientific">Hyaloscypha bicolor E</name>
    <dbReference type="NCBI Taxonomy" id="1095630"/>
    <lineage>
        <taxon>Eukaryota</taxon>
        <taxon>Fungi</taxon>
        <taxon>Dikarya</taxon>
        <taxon>Ascomycota</taxon>
        <taxon>Pezizomycotina</taxon>
        <taxon>Leotiomycetes</taxon>
        <taxon>Helotiales</taxon>
        <taxon>Hyaloscyphaceae</taxon>
        <taxon>Hyaloscypha</taxon>
        <taxon>Hyaloscypha bicolor</taxon>
    </lineage>
</organism>
<sequence length="535" mass="58416">MFVLSLCFFAHFVLGSTPQPFPPHLANFSTACSEFEPLKYVSNATLNVHEFVAAGTTLHFPGTDPSCGTANQTVSVDICRIALNISTSDRSGIIFESWLPRTWTGRLLATGNGGIDGCIKYDDINYGNKNGFSAVGSNNGHNGTGGSAFLHNPEVLKDYIYRSLHTITEGGKNLTTAFYSAPANNSYYLGCSGGGRQGIKAAEMFPEDFNGIVVGAPAVNFNNMTSWRASFFGKTGASTSPNFIPASAWQGFIHDAVLKQCDAIDGAVDGIIEDPTLCDFRPEELICSSGQNSTKCLNEAQVEIVRSVLSPLYGSSGELVFPAMQPGSEVQAVQGLYSGTPFPYSLDWFRYVVYNSSTFDDTHFSVSDITAAQALNPYNVQTYPSNLSNFTGTHKGKLLIFHGQQDEKITSFSTERFYNHLASGMELHSSQIDDFFRYFRISGMFHCSSGPGAWMIGQSGSGSMSFYPETNILAAMVQWVEEGIAPDTILGVKFVNDSVAKGLERSRRHCRFPYRNTYIGGNASLQRSWECMLYE</sequence>
<dbReference type="Pfam" id="PF07519">
    <property type="entry name" value="Tannase"/>
    <property type="match status" value="1"/>
</dbReference>
<dbReference type="GO" id="GO:0045493">
    <property type="term" value="P:xylan catabolic process"/>
    <property type="evidence" value="ECO:0007669"/>
    <property type="project" value="UniProtKB-KW"/>
</dbReference>
<keyword evidence="6 10" id="KW-0378">Hydrolase</keyword>
<evidence type="ECO:0000256" key="3">
    <source>
        <dbReference type="ARBA" id="ARBA00022651"/>
    </source>
</evidence>
<evidence type="ECO:0000256" key="7">
    <source>
        <dbReference type="ARBA" id="ARBA00022837"/>
    </source>
</evidence>
<evidence type="ECO:0000256" key="9">
    <source>
        <dbReference type="ARBA" id="ARBA00034075"/>
    </source>
</evidence>
<accession>A0A2J6TK89</accession>
<evidence type="ECO:0000256" key="11">
    <source>
        <dbReference type="SAM" id="SignalP"/>
    </source>
</evidence>
<dbReference type="GO" id="GO:0030600">
    <property type="term" value="F:feruloyl esterase activity"/>
    <property type="evidence" value="ECO:0007669"/>
    <property type="project" value="UniProtKB-EC"/>
</dbReference>